<dbReference type="GO" id="GO:0030170">
    <property type="term" value="F:pyridoxal phosphate binding"/>
    <property type="evidence" value="ECO:0007669"/>
    <property type="project" value="InterPro"/>
</dbReference>
<feature type="domain" description="Aminotransferase class I/classII large" evidence="4">
    <location>
        <begin position="32"/>
        <end position="350"/>
    </location>
</feature>
<organism evidence="5 6">
    <name type="scientific">Kineothrix alysoides</name>
    <dbReference type="NCBI Taxonomy" id="1469948"/>
    <lineage>
        <taxon>Bacteria</taxon>
        <taxon>Bacillati</taxon>
        <taxon>Bacillota</taxon>
        <taxon>Clostridia</taxon>
        <taxon>Lachnospirales</taxon>
        <taxon>Lachnospiraceae</taxon>
        <taxon>Kineothrix</taxon>
    </lineage>
</organism>
<dbReference type="SUPFAM" id="SSF53383">
    <property type="entry name" value="PLP-dependent transferases"/>
    <property type="match status" value="1"/>
</dbReference>
<dbReference type="InterPro" id="IPR015421">
    <property type="entry name" value="PyrdxlP-dep_Trfase_major"/>
</dbReference>
<dbReference type="PANTHER" id="PTHR43643:SF3">
    <property type="entry name" value="HISTIDINOL-PHOSPHATE AMINOTRANSFERASE"/>
    <property type="match status" value="1"/>
</dbReference>
<evidence type="ECO:0000313" key="6">
    <source>
        <dbReference type="Proteomes" id="UP000295718"/>
    </source>
</evidence>
<evidence type="ECO:0000259" key="4">
    <source>
        <dbReference type="Pfam" id="PF00155"/>
    </source>
</evidence>
<dbReference type="Proteomes" id="UP000295718">
    <property type="component" value="Unassembled WGS sequence"/>
</dbReference>
<evidence type="ECO:0000256" key="1">
    <source>
        <dbReference type="ARBA" id="ARBA00022576"/>
    </source>
</evidence>
<dbReference type="InterPro" id="IPR004839">
    <property type="entry name" value="Aminotransferase_I/II_large"/>
</dbReference>
<dbReference type="GO" id="GO:0008483">
    <property type="term" value="F:transaminase activity"/>
    <property type="evidence" value="ECO:0007669"/>
    <property type="project" value="UniProtKB-KW"/>
</dbReference>
<evidence type="ECO:0000256" key="2">
    <source>
        <dbReference type="ARBA" id="ARBA00022679"/>
    </source>
</evidence>
<protein>
    <submittedName>
        <fullName evidence="5">Histidinol-phosphate aminotransferase</fullName>
    </submittedName>
</protein>
<dbReference type="InterPro" id="IPR050106">
    <property type="entry name" value="HistidinolP_aminotransfase"/>
</dbReference>
<dbReference type="InterPro" id="IPR015424">
    <property type="entry name" value="PyrdxlP-dep_Trfase"/>
</dbReference>
<dbReference type="PANTHER" id="PTHR43643">
    <property type="entry name" value="HISTIDINOL-PHOSPHATE AMINOTRANSFERASE 2"/>
    <property type="match status" value="1"/>
</dbReference>
<reference evidence="5 6" key="1">
    <citation type="submission" date="2019-03" db="EMBL/GenBank/DDBJ databases">
        <title>Genomic Encyclopedia of Type Strains, Phase IV (KMG-IV): sequencing the most valuable type-strain genomes for metagenomic binning, comparative biology and taxonomic classification.</title>
        <authorList>
            <person name="Goeker M."/>
        </authorList>
    </citation>
    <scope>NUCLEOTIDE SEQUENCE [LARGE SCALE GENOMIC DNA]</scope>
    <source>
        <strain evidence="5 6">DSM 100556</strain>
    </source>
</reference>
<dbReference type="AlphaFoldDB" id="A0A4V2QCM6"/>
<dbReference type="STRING" id="1469948.GCA_000732725_02755"/>
<accession>A0A4V2QCM6</accession>
<keyword evidence="1 5" id="KW-0032">Aminotransferase</keyword>
<evidence type="ECO:0000256" key="3">
    <source>
        <dbReference type="ARBA" id="ARBA00022898"/>
    </source>
</evidence>
<name>A0A4V2QCM6_9FIRM</name>
<keyword evidence="2 5" id="KW-0808">Transferase</keyword>
<sequence length="359" mass="40193">MNLEKLLSEAVLKKEESKRASRLAPGTDISRLIRMGFNEHPFGMSPKVMESMEIANTKANFYGDFMAIGLKQEIAKFYDLEIENVLTGSGSSSLIEVTGTAFLNPGDEVLMCPTFAAFLDMAGIRQAIPVIVELKEDKTYDLDGLYKAITDKTKMIIICNPNNPTGTYVGRQKLIEFIKKVPDNIVILMDEAYLEFATAKDCCSMYPLINEMPEKPIVVLKTFSKYYGMAGVRVGYALANKEIIQAMAKCPNTIVSKAGQAGAISALKDREYYKRAKEKVVEGMIYLEQELEAMGCTVYHSQTNFIMFDPHIDPLMVKTEIMNRGIIINTPMLCRVSVGTMEENRIFIRAMKEVMKLVA</sequence>
<dbReference type="Gene3D" id="3.40.640.10">
    <property type="entry name" value="Type I PLP-dependent aspartate aminotransferase-like (Major domain)"/>
    <property type="match status" value="1"/>
</dbReference>
<dbReference type="OrthoDB" id="9813612at2"/>
<comment type="caution">
    <text evidence="5">The sequence shown here is derived from an EMBL/GenBank/DDBJ whole genome shotgun (WGS) entry which is preliminary data.</text>
</comment>
<dbReference type="RefSeq" id="WP_051869618.1">
    <property type="nucleotide sequence ID" value="NZ_JPNB01000002.1"/>
</dbReference>
<dbReference type="InterPro" id="IPR015422">
    <property type="entry name" value="PyrdxlP-dep_Trfase_small"/>
</dbReference>
<dbReference type="EMBL" id="SLUO01000001">
    <property type="protein sequence ID" value="TCL60917.1"/>
    <property type="molecule type" value="Genomic_DNA"/>
</dbReference>
<gene>
    <name evidence="5" type="ORF">EDD76_10114</name>
</gene>
<dbReference type="Gene3D" id="3.90.1150.10">
    <property type="entry name" value="Aspartate Aminotransferase, domain 1"/>
    <property type="match status" value="1"/>
</dbReference>
<dbReference type="Pfam" id="PF00155">
    <property type="entry name" value="Aminotran_1_2"/>
    <property type="match status" value="1"/>
</dbReference>
<proteinExistence type="predicted"/>
<dbReference type="CDD" id="cd00609">
    <property type="entry name" value="AAT_like"/>
    <property type="match status" value="1"/>
</dbReference>
<evidence type="ECO:0000313" key="5">
    <source>
        <dbReference type="EMBL" id="TCL60917.1"/>
    </source>
</evidence>
<keyword evidence="3" id="KW-0663">Pyridoxal phosphate</keyword>
<keyword evidence="6" id="KW-1185">Reference proteome</keyword>